<keyword evidence="4" id="KW-1185">Reference proteome</keyword>
<evidence type="ECO:0000313" key="3">
    <source>
        <dbReference type="EMBL" id="QHB39009.1"/>
    </source>
</evidence>
<evidence type="ECO:0000259" key="2">
    <source>
        <dbReference type="Pfam" id="PF01343"/>
    </source>
</evidence>
<sequence length="292" mass="32073">MKVNPLLNEIAKGQWAMSIESLNFWGSIAHQILNGSFSDKMPTVEANGLIRFVYNGTTLRPDENGAINTPKGTVAIVNMIGALIKYGDWCTYGSDEIVSALYAAERNPNVIGTVLYSDGPGGSVSAIAPFLEFGKMRKKPLVALYDGCCSAHLYSMYGTRPDYVMAENDISATIGSIGVVISFADNRKYLSEKGFELHEIYADESSDKNLAFKLALEGKYEKIKEEMLNPLARKFQNDVMLFRPNLKKEVPGVLTGKTFFTDEALEIGFADGVGSLQKAIDMVQMLSEMKSL</sequence>
<dbReference type="Proteomes" id="UP000465101">
    <property type="component" value="Segment"/>
</dbReference>
<protein>
    <submittedName>
        <fullName evidence="3">Peptidase</fullName>
    </submittedName>
</protein>
<evidence type="ECO:0000256" key="1">
    <source>
        <dbReference type="ARBA" id="ARBA00008683"/>
    </source>
</evidence>
<organism evidence="3 4">
    <name type="scientific">Flavobacterium phage vB_FspS_laban6-1</name>
    <dbReference type="NCBI Taxonomy" id="2686250"/>
    <lineage>
        <taxon>Viruses</taxon>
        <taxon>Duplodnaviria</taxon>
        <taxon>Heunggongvirae</taxon>
        <taxon>Uroviricota</taxon>
        <taxon>Caudoviricetes</taxon>
        <taxon>Duneviridae</taxon>
        <taxon>Labanvirus</taxon>
        <taxon>Labanvirus laban</taxon>
    </lineage>
</organism>
<dbReference type="InterPro" id="IPR002142">
    <property type="entry name" value="Peptidase_S49"/>
</dbReference>
<dbReference type="InterPro" id="IPR029045">
    <property type="entry name" value="ClpP/crotonase-like_dom_sf"/>
</dbReference>
<proteinExistence type="inferred from homology"/>
<evidence type="ECO:0000313" key="4">
    <source>
        <dbReference type="Proteomes" id="UP000465101"/>
    </source>
</evidence>
<feature type="domain" description="Peptidase S49" evidence="2">
    <location>
        <begin position="137"/>
        <end position="288"/>
    </location>
</feature>
<dbReference type="Gene3D" id="3.90.226.10">
    <property type="entry name" value="2-enoyl-CoA Hydratase, Chain A, domain 1"/>
    <property type="match status" value="1"/>
</dbReference>
<name>A0A6B9LN02_9CAUD</name>
<dbReference type="SUPFAM" id="SSF52096">
    <property type="entry name" value="ClpP/crotonase"/>
    <property type="match status" value="1"/>
</dbReference>
<dbReference type="EMBL" id="MN812211">
    <property type="protein sequence ID" value="QHB39009.1"/>
    <property type="molecule type" value="Genomic_DNA"/>
</dbReference>
<dbReference type="PANTHER" id="PTHR42987">
    <property type="entry name" value="PEPTIDASE S49"/>
    <property type="match status" value="1"/>
</dbReference>
<dbReference type="GO" id="GO:0006508">
    <property type="term" value="P:proteolysis"/>
    <property type="evidence" value="ECO:0007669"/>
    <property type="project" value="InterPro"/>
</dbReference>
<reference evidence="3 4" key="1">
    <citation type="journal article" date="2020" name="Viruses">
        <title>Diversity and Host Interactions Among Virulent and Temperate Baltic Sea Flavobacterium Phages.</title>
        <authorList>
            <person name="Nilsson E."/>
            <person name="Bayfield O.W."/>
            <person name="Lundin D."/>
            <person name="Antson A.A."/>
            <person name="Holmfeldt K."/>
        </authorList>
    </citation>
    <scope>NUCLEOTIDE SEQUENCE [LARGE SCALE GENOMIC DNA]</scope>
</reference>
<comment type="similarity">
    <text evidence="1">Belongs to the peptidase S49 family.</text>
</comment>
<accession>A0A6B9LN02</accession>
<dbReference type="GO" id="GO:0008233">
    <property type="term" value="F:peptidase activity"/>
    <property type="evidence" value="ECO:0007669"/>
    <property type="project" value="InterPro"/>
</dbReference>
<gene>
    <name evidence="3" type="ORF">laban61_gp038</name>
</gene>
<dbReference type="PANTHER" id="PTHR42987:SF4">
    <property type="entry name" value="PROTEASE SOHB-RELATED"/>
    <property type="match status" value="1"/>
</dbReference>
<dbReference type="Pfam" id="PF01343">
    <property type="entry name" value="Peptidase_S49"/>
    <property type="match status" value="1"/>
</dbReference>